<feature type="non-terminal residue" evidence="2">
    <location>
        <position position="219"/>
    </location>
</feature>
<evidence type="ECO:0000313" key="2">
    <source>
        <dbReference type="EMBL" id="KAA3943499.1"/>
    </source>
</evidence>
<accession>A0A5M5BWW0</accession>
<dbReference type="PANTHER" id="PTHR34047">
    <property type="entry name" value="NUCLEAR INTRON MATURASE 1, MITOCHONDRIAL-RELATED"/>
    <property type="match status" value="1"/>
</dbReference>
<protein>
    <recommendedName>
        <fullName evidence="4">Reverse transcriptase domain-containing protein</fullName>
    </recommendedName>
</protein>
<proteinExistence type="inferred from homology"/>
<comment type="similarity">
    <text evidence="1">Belongs to the bacterial reverse transcriptase family.</text>
</comment>
<dbReference type="AlphaFoldDB" id="A0A5M5BWW0"/>
<name>A0A5M5BWW0_BACOV</name>
<dbReference type="EMBL" id="VWLE01000422">
    <property type="protein sequence ID" value="KAA3943499.1"/>
    <property type="molecule type" value="Genomic_DNA"/>
</dbReference>
<dbReference type="Proteomes" id="UP000323717">
    <property type="component" value="Unassembled WGS sequence"/>
</dbReference>
<dbReference type="SUPFAM" id="SSF56672">
    <property type="entry name" value="DNA/RNA polymerases"/>
    <property type="match status" value="1"/>
</dbReference>
<reference evidence="2 3" key="1">
    <citation type="journal article" date="2019" name="Nat. Med.">
        <title>A library of human gut bacterial isolates paired with longitudinal multiomics data enables mechanistic microbiome research.</title>
        <authorList>
            <person name="Poyet M."/>
            <person name="Groussin M."/>
            <person name="Gibbons S.M."/>
            <person name="Avila-Pacheco J."/>
            <person name="Jiang X."/>
            <person name="Kearney S.M."/>
            <person name="Perrotta A.R."/>
            <person name="Berdy B."/>
            <person name="Zhao S."/>
            <person name="Lieberman T.D."/>
            <person name="Swanson P.K."/>
            <person name="Smith M."/>
            <person name="Roesemann S."/>
            <person name="Alexander J.E."/>
            <person name="Rich S.A."/>
            <person name="Livny J."/>
            <person name="Vlamakis H."/>
            <person name="Clish C."/>
            <person name="Bullock K."/>
            <person name="Deik A."/>
            <person name="Scott J."/>
            <person name="Pierce K.A."/>
            <person name="Xavier R.J."/>
            <person name="Alm E.J."/>
        </authorList>
    </citation>
    <scope>NUCLEOTIDE SEQUENCE [LARGE SCALE GENOMIC DNA]</scope>
    <source>
        <strain evidence="2 3">BIOML-A163</strain>
    </source>
</reference>
<dbReference type="InterPro" id="IPR051083">
    <property type="entry name" value="GrpII_Intron_Splice-Mob/Def"/>
</dbReference>
<gene>
    <name evidence="2" type="ORF">F3D71_21880</name>
</gene>
<dbReference type="PANTHER" id="PTHR34047:SF8">
    <property type="entry name" value="PROTEIN YKFC"/>
    <property type="match status" value="1"/>
</dbReference>
<comment type="caution">
    <text evidence="2">The sequence shown here is derived from an EMBL/GenBank/DDBJ whole genome shotgun (WGS) entry which is preliminary data.</text>
</comment>
<evidence type="ECO:0000313" key="3">
    <source>
        <dbReference type="Proteomes" id="UP000323717"/>
    </source>
</evidence>
<evidence type="ECO:0008006" key="4">
    <source>
        <dbReference type="Google" id="ProtNLM"/>
    </source>
</evidence>
<organism evidence="2 3">
    <name type="scientific">Bacteroides ovatus</name>
    <dbReference type="NCBI Taxonomy" id="28116"/>
    <lineage>
        <taxon>Bacteria</taxon>
        <taxon>Pseudomonadati</taxon>
        <taxon>Bacteroidota</taxon>
        <taxon>Bacteroidia</taxon>
        <taxon>Bacteroidales</taxon>
        <taxon>Bacteroidaceae</taxon>
        <taxon>Bacteroides</taxon>
    </lineage>
</organism>
<dbReference type="InterPro" id="IPR043502">
    <property type="entry name" value="DNA/RNA_pol_sf"/>
</dbReference>
<sequence length="219" mass="26008">MRREGYIIEEIIEYSNMSEAFDSVLRGTGRKRSRQGRFLLAHREKIIAELTASIADGSFRLGGYHEREIEEYGKKRILQILSMKDRIAVFAIMNVVDRHLQKRYIRTTGASIKRRGTHDLMNCIRTDLQKDPEGTLYAYKFDIRRFYDNARQDFVMWCFRRVFKDERLLVLLERFVKLLPEGISFGLRSSQGAGNLLLSVFLDHYLKDKYGVRYYYRYC</sequence>
<evidence type="ECO:0000256" key="1">
    <source>
        <dbReference type="ARBA" id="ARBA00034120"/>
    </source>
</evidence>